<dbReference type="EMBL" id="FUWG01000009">
    <property type="protein sequence ID" value="SJZ47433.1"/>
    <property type="molecule type" value="Genomic_DNA"/>
</dbReference>
<dbReference type="InterPro" id="IPR026579">
    <property type="entry name" value="FtsQ"/>
</dbReference>
<evidence type="ECO:0000313" key="9">
    <source>
        <dbReference type="Proteomes" id="UP000190423"/>
    </source>
</evidence>
<dbReference type="InterPro" id="IPR013685">
    <property type="entry name" value="POTRA_FtsQ_type"/>
</dbReference>
<evidence type="ECO:0000256" key="5">
    <source>
        <dbReference type="ARBA" id="ARBA00023306"/>
    </source>
</evidence>
<keyword evidence="6" id="KW-0472">Membrane</keyword>
<dbReference type="PANTHER" id="PTHR35851">
    <property type="entry name" value="CELL DIVISION PROTEIN FTSQ"/>
    <property type="match status" value="1"/>
</dbReference>
<keyword evidence="9" id="KW-1185">Reference proteome</keyword>
<keyword evidence="1" id="KW-1003">Cell membrane</keyword>
<evidence type="ECO:0000256" key="6">
    <source>
        <dbReference type="SAM" id="Phobius"/>
    </source>
</evidence>
<gene>
    <name evidence="8" type="ORF">SAMN02745149_01385</name>
</gene>
<dbReference type="Gene3D" id="3.10.20.310">
    <property type="entry name" value="membrane protein fhac"/>
    <property type="match status" value="1"/>
</dbReference>
<keyword evidence="2 8" id="KW-0132">Cell division</keyword>
<name>A0A1T4KYI4_TREPO</name>
<evidence type="ECO:0000313" key="8">
    <source>
        <dbReference type="EMBL" id="SJZ47433.1"/>
    </source>
</evidence>
<protein>
    <submittedName>
        <fullName evidence="8">Cell division protein FtsQ</fullName>
    </submittedName>
</protein>
<dbReference type="RefSeq" id="WP_078933294.1">
    <property type="nucleotide sequence ID" value="NZ_FUWG01000009.1"/>
</dbReference>
<evidence type="ECO:0000256" key="3">
    <source>
        <dbReference type="ARBA" id="ARBA00022692"/>
    </source>
</evidence>
<dbReference type="OrthoDB" id="370362at2"/>
<organism evidence="8 9">
    <name type="scientific">Treponema porcinum</name>
    <dbReference type="NCBI Taxonomy" id="261392"/>
    <lineage>
        <taxon>Bacteria</taxon>
        <taxon>Pseudomonadati</taxon>
        <taxon>Spirochaetota</taxon>
        <taxon>Spirochaetia</taxon>
        <taxon>Spirochaetales</taxon>
        <taxon>Treponemataceae</taxon>
        <taxon>Treponema</taxon>
    </lineage>
</organism>
<evidence type="ECO:0000256" key="1">
    <source>
        <dbReference type="ARBA" id="ARBA00022475"/>
    </source>
</evidence>
<evidence type="ECO:0000256" key="2">
    <source>
        <dbReference type="ARBA" id="ARBA00022618"/>
    </source>
</evidence>
<keyword evidence="4 6" id="KW-1133">Transmembrane helix</keyword>
<evidence type="ECO:0000256" key="4">
    <source>
        <dbReference type="ARBA" id="ARBA00022989"/>
    </source>
</evidence>
<dbReference type="Proteomes" id="UP000190423">
    <property type="component" value="Unassembled WGS sequence"/>
</dbReference>
<accession>A0A1T4KYI4</accession>
<dbReference type="Pfam" id="PF08478">
    <property type="entry name" value="POTRA_1"/>
    <property type="match status" value="1"/>
</dbReference>
<dbReference type="PANTHER" id="PTHR35851:SF1">
    <property type="entry name" value="CELL DIVISION PROTEIN FTSQ"/>
    <property type="match status" value="1"/>
</dbReference>
<dbReference type="STRING" id="261392.SAMN02745149_01385"/>
<keyword evidence="5" id="KW-0131">Cell cycle</keyword>
<dbReference type="GeneID" id="78316682"/>
<evidence type="ECO:0000259" key="7">
    <source>
        <dbReference type="Pfam" id="PF08478"/>
    </source>
</evidence>
<dbReference type="GO" id="GO:0090529">
    <property type="term" value="P:cell septum assembly"/>
    <property type="evidence" value="ECO:0007669"/>
    <property type="project" value="InterPro"/>
</dbReference>
<dbReference type="AlphaFoldDB" id="A0A1T4KYI4"/>
<feature type="transmembrane region" description="Helical" evidence="6">
    <location>
        <begin position="38"/>
        <end position="57"/>
    </location>
</feature>
<sequence length="282" mass="31873">MSDLSIRFDELEDEGFFLSPDSKSKQKEKEKNDSFSKAVKIIFIILSVCVFLEFLFYKFIIPSIEAPVVSVTGQDSYAAEEIVEFLRPMNAQNWFDFNVEQAVSILASVSGIDSVSVKKTFPNKIYIHIEEREPVALTFLTVNDRSVAVQIDKNGVLFQEKGDGAGTSADIPILSGLPVEHMSEGMRIPSKYRALIEQIADIRRKPQKYFAAVSEICVVPKEYGNYELVLIPAKSKIRVLTDRTLNEDSLKYMMVVLDVVNSMEPNVSEIDLRYGSVSYRKK</sequence>
<proteinExistence type="predicted"/>
<feature type="domain" description="POTRA" evidence="7">
    <location>
        <begin position="69"/>
        <end position="132"/>
    </location>
</feature>
<keyword evidence="3 6" id="KW-0812">Transmembrane</keyword>
<reference evidence="8 9" key="1">
    <citation type="submission" date="2017-02" db="EMBL/GenBank/DDBJ databases">
        <authorList>
            <person name="Peterson S.W."/>
        </authorList>
    </citation>
    <scope>NUCLEOTIDE SEQUENCE [LARGE SCALE GENOMIC DNA]</scope>
    <source>
        <strain evidence="8 9">ATCC BAA-908</strain>
    </source>
</reference>